<feature type="domain" description="Carboxylesterase type B" evidence="6">
    <location>
        <begin position="6"/>
        <end position="496"/>
    </location>
</feature>
<dbReference type="Gene3D" id="3.40.50.1820">
    <property type="entry name" value="alpha/beta hydrolase"/>
    <property type="match status" value="1"/>
</dbReference>
<dbReference type="SUPFAM" id="SSF53474">
    <property type="entry name" value="alpha/beta-Hydrolases"/>
    <property type="match status" value="1"/>
</dbReference>
<dbReference type="InterPro" id="IPR019819">
    <property type="entry name" value="Carboxylesterase_B_CS"/>
</dbReference>
<protein>
    <recommendedName>
        <fullName evidence="5">Carboxylic ester hydrolase</fullName>
        <ecNumber evidence="5">3.1.1.-</ecNumber>
    </recommendedName>
</protein>
<evidence type="ECO:0000256" key="2">
    <source>
        <dbReference type="ARBA" id="ARBA00022487"/>
    </source>
</evidence>
<evidence type="ECO:0000256" key="5">
    <source>
        <dbReference type="RuleBase" id="RU361235"/>
    </source>
</evidence>
<evidence type="ECO:0000259" key="6">
    <source>
        <dbReference type="Pfam" id="PF00135"/>
    </source>
</evidence>
<evidence type="ECO:0000256" key="1">
    <source>
        <dbReference type="ARBA" id="ARBA00005964"/>
    </source>
</evidence>
<keyword evidence="3 5" id="KW-0378">Hydrolase</keyword>
<dbReference type="InterPro" id="IPR050309">
    <property type="entry name" value="Type-B_Carboxylest/Lipase"/>
</dbReference>
<dbReference type="EC" id="3.1.1.-" evidence="5"/>
<name>A0A2Z4HPR5_9HEMI</name>
<comment type="similarity">
    <text evidence="1 5">Belongs to the type-B carboxylesterase/lipase family.</text>
</comment>
<proteinExistence type="evidence at transcript level"/>
<sequence length="540" mass="60163">MSDLYKEVKTEYGLLRGQKKTSTNFPGTTYYSFQGIPFAKPPVGNLRFKDPQEPESWSGVHDALTEGNKSCQYEKLCGKYVGNEDCLYLNVYTREPDASGKAVMVWIHGGAFILGSASSEMYGPEYLIEHDIVLVTTNYRLGALGFLCLGNNDVPGNAGLKDQVMALKWVQKNISNFGGDPNNVTLFGESAGGVCVQYHLLSPLSRGLFHHAIIQSGSVFNPGNYMDRSISVERAFKLGSTLGCATEKPDKLLEFLQNVPAYTITEAQSKVVSDSEKWLNFQKRFVPCVELPGTGDCFLPSPPKELLQKGLFTKVPIIMGVTNKEGGITIEVSANGELNFQKINKEFELVIPPDMGLTAGSEKSIQLSNKIKNFYFNDKQPSWETFDELVILFGDINFQNGFDRTLHYYLEFSGTPTYTYYLQHEISFSFIKALLKQRLPNVEFKGVMHGDDVALLFNYSGHVRGKDSADVPVSNKMTKAWTCFAKTGDLTEARAQIKMTECATAMDSKNKEVGKKIPPSLSLFTNHQLLPNPMYLIFHN</sequence>
<dbReference type="Pfam" id="PF00135">
    <property type="entry name" value="COesterase"/>
    <property type="match status" value="1"/>
</dbReference>
<dbReference type="InterPro" id="IPR002018">
    <property type="entry name" value="CarbesteraseB"/>
</dbReference>
<keyword evidence="4" id="KW-0325">Glycoprotein</keyword>
<accession>A0A2Z4HPR5</accession>
<keyword evidence="2" id="KW-0719">Serine esterase</keyword>
<organism evidence="7">
    <name type="scientific">Subpsaltria yangi</name>
    <dbReference type="NCBI Taxonomy" id="1195109"/>
    <lineage>
        <taxon>Eukaryota</taxon>
        <taxon>Metazoa</taxon>
        <taxon>Ecdysozoa</taxon>
        <taxon>Arthropoda</taxon>
        <taxon>Hexapoda</taxon>
        <taxon>Insecta</taxon>
        <taxon>Pterygota</taxon>
        <taxon>Neoptera</taxon>
        <taxon>Paraneoptera</taxon>
        <taxon>Hemiptera</taxon>
        <taxon>Auchenorrhyncha</taxon>
        <taxon>Cicadoidea</taxon>
        <taxon>Cicadidae</taxon>
        <taxon>Tibicininae</taxon>
        <taxon>Tibicinini</taxon>
        <taxon>Subpsaltria</taxon>
    </lineage>
</organism>
<dbReference type="InterPro" id="IPR029058">
    <property type="entry name" value="AB_hydrolase_fold"/>
</dbReference>
<evidence type="ECO:0000313" key="7">
    <source>
        <dbReference type="EMBL" id="AWW17116.1"/>
    </source>
</evidence>
<dbReference type="InterPro" id="IPR019826">
    <property type="entry name" value="Carboxylesterase_B_AS"/>
</dbReference>
<dbReference type="PANTHER" id="PTHR11559">
    <property type="entry name" value="CARBOXYLESTERASE"/>
    <property type="match status" value="1"/>
</dbReference>
<reference evidence="7" key="1">
    <citation type="submission" date="2017-05" db="EMBL/GenBank/DDBJ databases">
        <title>Bioinformatics of Glutathione S-transferase Genes in Salivary Glands of Cicada Subpsaltria yangi.</title>
        <authorList>
            <person name="Qi M."/>
        </authorList>
    </citation>
    <scope>NUCLEOTIDE SEQUENCE</scope>
</reference>
<dbReference type="PROSITE" id="PS00941">
    <property type="entry name" value="CARBOXYLESTERASE_B_2"/>
    <property type="match status" value="1"/>
</dbReference>
<dbReference type="GO" id="GO:0052689">
    <property type="term" value="F:carboxylic ester hydrolase activity"/>
    <property type="evidence" value="ECO:0007669"/>
    <property type="project" value="UniProtKB-KW"/>
</dbReference>
<dbReference type="AlphaFoldDB" id="A0A2Z4HPR5"/>
<evidence type="ECO:0000256" key="3">
    <source>
        <dbReference type="ARBA" id="ARBA00022801"/>
    </source>
</evidence>
<evidence type="ECO:0000256" key="4">
    <source>
        <dbReference type="ARBA" id="ARBA00023180"/>
    </source>
</evidence>
<dbReference type="EMBL" id="MF163414">
    <property type="protein sequence ID" value="AWW17116.1"/>
    <property type="molecule type" value="mRNA"/>
</dbReference>
<dbReference type="PROSITE" id="PS00122">
    <property type="entry name" value="CARBOXYLESTERASE_B_1"/>
    <property type="match status" value="1"/>
</dbReference>